<dbReference type="GO" id="GO:0004519">
    <property type="term" value="F:endonuclease activity"/>
    <property type="evidence" value="ECO:0007669"/>
    <property type="project" value="UniProtKB-KW"/>
</dbReference>
<dbReference type="Gene3D" id="3.40.1350.10">
    <property type="match status" value="1"/>
</dbReference>
<keyword evidence="2" id="KW-0255">Endonuclease</keyword>
<dbReference type="GO" id="GO:0003677">
    <property type="term" value="F:DNA binding"/>
    <property type="evidence" value="ECO:0007669"/>
    <property type="project" value="InterPro"/>
</dbReference>
<keyword evidence="2" id="KW-0540">Nuclease</keyword>
<feature type="domain" description="Restriction endonuclease type IV Mrr" evidence="1">
    <location>
        <begin position="207"/>
        <end position="319"/>
    </location>
</feature>
<dbReference type="InterPro" id="IPR007560">
    <property type="entry name" value="Restrct_endonuc_IV_Mrr"/>
</dbReference>
<organism evidence="2 3">
    <name type="scientific">Variovorax gossypii</name>
    <dbReference type="NCBI Taxonomy" id="1679495"/>
    <lineage>
        <taxon>Bacteria</taxon>
        <taxon>Pseudomonadati</taxon>
        <taxon>Pseudomonadota</taxon>
        <taxon>Betaproteobacteria</taxon>
        <taxon>Burkholderiales</taxon>
        <taxon>Comamonadaceae</taxon>
        <taxon>Variovorax</taxon>
    </lineage>
</organism>
<sequence>MALWLIRAGKYGQHEQRFFNDSRCYLTWDGTEDIGLSTVKDFEGVKALLATLYPDEKPKTRINWASQIAPFVFEVKKGDWVVLPRKHTSALAFAEVLEGYSFNPTAESTYRHSVKVKWLNINVPRTAFGQDLLYSFGAFMTVCRMSKNDAEAKVRAMERAGWKSMSDGAVLVPRNKSPLEEYAEPGDERFDVEQSARDQITKVLQARFKGHGMAQLVGAILRAQGFKTHVSPPGPDGGIDILAAPGTFGFAEPRICVQVKSQQSPVERAVLDALGGVMKKVSATHGLLVCWGGFKSGVDREEAQQFFHVRLWDADDLIDELLAVYDKLDADIRALLPLKRVWTLAAPEDV</sequence>
<dbReference type="InterPro" id="IPR011856">
    <property type="entry name" value="tRNA_endonuc-like_dom_sf"/>
</dbReference>
<dbReference type="Proteomes" id="UP000267418">
    <property type="component" value="Unassembled WGS sequence"/>
</dbReference>
<dbReference type="InterPro" id="IPR011335">
    <property type="entry name" value="Restrct_endonuc-II-like"/>
</dbReference>
<dbReference type="AlphaFoldDB" id="A0A3S0HEB7"/>
<dbReference type="EMBL" id="RXOE01000002">
    <property type="protein sequence ID" value="RTQ34345.1"/>
    <property type="molecule type" value="Genomic_DNA"/>
</dbReference>
<accession>A0A3S0HEB7</accession>
<dbReference type="OrthoDB" id="9781481at2"/>
<gene>
    <name evidence="2" type="ORF">EJP69_07820</name>
</gene>
<dbReference type="PIRSF" id="PIRSF031853">
    <property type="entry name" value="UPC031853"/>
    <property type="match status" value="1"/>
</dbReference>
<dbReference type="SUPFAM" id="SSF52980">
    <property type="entry name" value="Restriction endonuclease-like"/>
    <property type="match status" value="1"/>
</dbReference>
<keyword evidence="2" id="KW-0378">Hydrolase</keyword>
<name>A0A3S0HEB7_9BURK</name>
<dbReference type="InterPro" id="IPR016984">
    <property type="entry name" value="UCP031853"/>
</dbReference>
<evidence type="ECO:0000259" key="1">
    <source>
        <dbReference type="Pfam" id="PF04471"/>
    </source>
</evidence>
<evidence type="ECO:0000313" key="3">
    <source>
        <dbReference type="Proteomes" id="UP000267418"/>
    </source>
</evidence>
<dbReference type="Pfam" id="PF04471">
    <property type="entry name" value="Mrr_cat"/>
    <property type="match status" value="1"/>
</dbReference>
<protein>
    <submittedName>
        <fullName evidence="2">Restriction endonuclease</fullName>
    </submittedName>
</protein>
<dbReference type="RefSeq" id="WP_126469303.1">
    <property type="nucleotide sequence ID" value="NZ_RXOE01000002.1"/>
</dbReference>
<proteinExistence type="predicted"/>
<comment type="caution">
    <text evidence="2">The sequence shown here is derived from an EMBL/GenBank/DDBJ whole genome shotgun (WGS) entry which is preliminary data.</text>
</comment>
<dbReference type="GO" id="GO:0009307">
    <property type="term" value="P:DNA restriction-modification system"/>
    <property type="evidence" value="ECO:0007669"/>
    <property type="project" value="InterPro"/>
</dbReference>
<keyword evidence="3" id="KW-1185">Reference proteome</keyword>
<reference evidence="2 3" key="1">
    <citation type="submission" date="2018-12" db="EMBL/GenBank/DDBJ databases">
        <title>The genome of Variovorax gossypii DSM 100435.</title>
        <authorList>
            <person name="Gao J."/>
            <person name="Sun J."/>
        </authorList>
    </citation>
    <scope>NUCLEOTIDE SEQUENCE [LARGE SCALE GENOMIC DNA]</scope>
    <source>
        <strain evidence="2 3">DSM 100435</strain>
    </source>
</reference>
<evidence type="ECO:0000313" key="2">
    <source>
        <dbReference type="EMBL" id="RTQ34345.1"/>
    </source>
</evidence>